<dbReference type="Proteomes" id="UP000002640">
    <property type="component" value="Unassembled WGS sequence"/>
</dbReference>
<dbReference type="InParanoid" id="G4ZTL9"/>
<proteinExistence type="predicted"/>
<dbReference type="AlphaFoldDB" id="G4ZTL9"/>
<dbReference type="EMBL" id="JH159156">
    <property type="protein sequence ID" value="EGZ12930.1"/>
    <property type="molecule type" value="Genomic_DNA"/>
</dbReference>
<keyword evidence="2" id="KW-1185">Reference proteome</keyword>
<evidence type="ECO:0000313" key="2">
    <source>
        <dbReference type="Proteomes" id="UP000002640"/>
    </source>
</evidence>
<protein>
    <submittedName>
        <fullName evidence="1">Uncharacterized protein</fullName>
    </submittedName>
</protein>
<accession>G4ZTL9</accession>
<sequence length="53" mass="6011">LPYEELHAGDTIEYFSRAFVCGDVRGHRVAVVHRIDTTDDEFPPRVDTAEPLP</sequence>
<gene>
    <name evidence="1" type="ORF">PHYSODRAFT_417505</name>
</gene>
<feature type="non-terminal residue" evidence="1">
    <location>
        <position position="1"/>
    </location>
</feature>
<name>G4ZTL9_PHYSP</name>
<reference evidence="1 2" key="1">
    <citation type="journal article" date="2006" name="Science">
        <title>Phytophthora genome sequences uncover evolutionary origins and mechanisms of pathogenesis.</title>
        <authorList>
            <person name="Tyler B.M."/>
            <person name="Tripathy S."/>
            <person name="Zhang X."/>
            <person name="Dehal P."/>
            <person name="Jiang R.H."/>
            <person name="Aerts A."/>
            <person name="Arredondo F.D."/>
            <person name="Baxter L."/>
            <person name="Bensasson D."/>
            <person name="Beynon J.L."/>
            <person name="Chapman J."/>
            <person name="Damasceno C.M."/>
            <person name="Dorrance A.E."/>
            <person name="Dou D."/>
            <person name="Dickerman A.W."/>
            <person name="Dubchak I.L."/>
            <person name="Garbelotto M."/>
            <person name="Gijzen M."/>
            <person name="Gordon S.G."/>
            <person name="Govers F."/>
            <person name="Grunwald N.J."/>
            <person name="Huang W."/>
            <person name="Ivors K.L."/>
            <person name="Jones R.W."/>
            <person name="Kamoun S."/>
            <person name="Krampis K."/>
            <person name="Lamour K.H."/>
            <person name="Lee M.K."/>
            <person name="McDonald W.H."/>
            <person name="Medina M."/>
            <person name="Meijer H.J."/>
            <person name="Nordberg E.K."/>
            <person name="Maclean D.J."/>
            <person name="Ospina-Giraldo M.D."/>
            <person name="Morris P.F."/>
            <person name="Phuntumart V."/>
            <person name="Putnam N.H."/>
            <person name="Rash S."/>
            <person name="Rose J.K."/>
            <person name="Sakihama Y."/>
            <person name="Salamov A.A."/>
            <person name="Savidor A."/>
            <person name="Scheuring C.F."/>
            <person name="Smith B.M."/>
            <person name="Sobral B.W."/>
            <person name="Terry A."/>
            <person name="Torto-Alalibo T.A."/>
            <person name="Win J."/>
            <person name="Xu Z."/>
            <person name="Zhang H."/>
            <person name="Grigoriev I.V."/>
            <person name="Rokhsar D.S."/>
            <person name="Boore J.L."/>
        </authorList>
    </citation>
    <scope>NUCLEOTIDE SEQUENCE [LARGE SCALE GENOMIC DNA]</scope>
    <source>
        <strain evidence="1 2">P6497</strain>
    </source>
</reference>
<dbReference type="GeneID" id="20651982"/>
<dbReference type="KEGG" id="psoj:PHYSODRAFT_417505"/>
<dbReference type="RefSeq" id="XP_009530359.1">
    <property type="nucleotide sequence ID" value="XM_009532064.1"/>
</dbReference>
<organism evidence="1 2">
    <name type="scientific">Phytophthora sojae (strain P6497)</name>
    <name type="common">Soybean stem and root rot agent</name>
    <name type="synonym">Phytophthora megasperma f. sp. glycines</name>
    <dbReference type="NCBI Taxonomy" id="1094619"/>
    <lineage>
        <taxon>Eukaryota</taxon>
        <taxon>Sar</taxon>
        <taxon>Stramenopiles</taxon>
        <taxon>Oomycota</taxon>
        <taxon>Peronosporomycetes</taxon>
        <taxon>Peronosporales</taxon>
        <taxon>Peronosporaceae</taxon>
        <taxon>Phytophthora</taxon>
    </lineage>
</organism>
<evidence type="ECO:0000313" key="1">
    <source>
        <dbReference type="EMBL" id="EGZ12930.1"/>
    </source>
</evidence>
<feature type="non-terminal residue" evidence="1">
    <location>
        <position position="53"/>
    </location>
</feature>